<dbReference type="InterPro" id="IPR052336">
    <property type="entry name" value="MlaD_Phospholipid_Transporter"/>
</dbReference>
<dbReference type="PANTHER" id="PTHR33371:SF16">
    <property type="entry name" value="MCE-FAMILY PROTEIN MCE3F"/>
    <property type="match status" value="1"/>
</dbReference>
<dbReference type="Proteomes" id="UP000468687">
    <property type="component" value="Unassembled WGS sequence"/>
</dbReference>
<comment type="caution">
    <text evidence="2">The sequence shown here is derived from an EMBL/GenBank/DDBJ whole genome shotgun (WGS) entry which is preliminary data.</text>
</comment>
<accession>A0A6P0HGB2</accession>
<proteinExistence type="predicted"/>
<dbReference type="EMBL" id="JAAGXA010000002">
    <property type="protein sequence ID" value="NEN77344.1"/>
    <property type="molecule type" value="Genomic_DNA"/>
</dbReference>
<sequence>MITTAVKVKVVAFVVLGLLATGYLLRTYVGIDPLRDDTRVTIELSDASGLFEGSEVTYRGVSVGTVDALEVTDTGTDVRIVLDADAPAIPADVDVTVANRSAIGEQYLDLVPAGSADRAVLADGDRVVAADATVPPAFDAVLRSGRDFVASVPEDALRTVVDETYLAARGVSPDVARLVETSLAWARTADANFLVTTRLIESSATVLDRQLDSADAIRSFSGDLELLAATLRDSDGDLRALIGATPQAALQLRDLVAEVGRPLGLLLTNLVTPAQVFGVNSAGVEDLMIRLPDAVSAGWAVTSTGSLNLSLVPNFANPLPCTTGYEGTPRRAGDATGGGAFDTDAGCTLTSGPSNVRGPGAVPSNLDDLAVPVDPGTARPTGGAPVVIRDATSLEDLMGGIG</sequence>
<feature type="domain" description="Mce/MlaD" evidence="1">
    <location>
        <begin position="38"/>
        <end position="112"/>
    </location>
</feature>
<dbReference type="AlphaFoldDB" id="A0A6P0HGB2"/>
<dbReference type="GO" id="GO:0005576">
    <property type="term" value="C:extracellular region"/>
    <property type="evidence" value="ECO:0007669"/>
    <property type="project" value="TreeGrafter"/>
</dbReference>
<reference evidence="2 3" key="1">
    <citation type="journal article" date="2014" name="Int. J. Syst. Evol. Microbiol.">
        <title>Nocardioides zeae sp. nov., isolated from the stem of Zea mays.</title>
        <authorList>
            <person name="Glaeser S.P."/>
            <person name="McInroy J.A."/>
            <person name="Busse H.J."/>
            <person name="Kampfer P."/>
        </authorList>
    </citation>
    <scope>NUCLEOTIDE SEQUENCE [LARGE SCALE GENOMIC DNA]</scope>
    <source>
        <strain evidence="2 3">JCM 30728</strain>
    </source>
</reference>
<dbReference type="InterPro" id="IPR005693">
    <property type="entry name" value="Mce"/>
</dbReference>
<dbReference type="InterPro" id="IPR003399">
    <property type="entry name" value="Mce/MlaD"/>
</dbReference>
<gene>
    <name evidence="2" type="ORF">G3T38_03540</name>
</gene>
<dbReference type="RefSeq" id="WP_163770722.1">
    <property type="nucleotide sequence ID" value="NZ_JAAGXA010000002.1"/>
</dbReference>
<evidence type="ECO:0000313" key="2">
    <source>
        <dbReference type="EMBL" id="NEN77344.1"/>
    </source>
</evidence>
<dbReference type="PANTHER" id="PTHR33371">
    <property type="entry name" value="INTERMEMBRANE PHOSPHOLIPID TRANSPORT SYSTEM BINDING PROTEIN MLAD-RELATED"/>
    <property type="match status" value="1"/>
</dbReference>
<protein>
    <submittedName>
        <fullName evidence="2">MCE family protein</fullName>
    </submittedName>
</protein>
<evidence type="ECO:0000313" key="3">
    <source>
        <dbReference type="Proteomes" id="UP000468687"/>
    </source>
</evidence>
<evidence type="ECO:0000259" key="1">
    <source>
        <dbReference type="Pfam" id="PF02470"/>
    </source>
</evidence>
<dbReference type="Pfam" id="PF02470">
    <property type="entry name" value="MlaD"/>
    <property type="match status" value="1"/>
</dbReference>
<dbReference type="NCBIfam" id="TIGR00996">
    <property type="entry name" value="Mtu_fam_mce"/>
    <property type="match status" value="1"/>
</dbReference>
<name>A0A6P0HGB2_9ACTN</name>
<keyword evidence="3" id="KW-1185">Reference proteome</keyword>
<organism evidence="2 3">
    <name type="scientific">Nocardioides zeae</name>
    <dbReference type="NCBI Taxonomy" id="1457234"/>
    <lineage>
        <taxon>Bacteria</taxon>
        <taxon>Bacillati</taxon>
        <taxon>Actinomycetota</taxon>
        <taxon>Actinomycetes</taxon>
        <taxon>Propionibacteriales</taxon>
        <taxon>Nocardioidaceae</taxon>
        <taxon>Nocardioides</taxon>
    </lineage>
</organism>